<dbReference type="InParanoid" id="A0A167MKT4"/>
<dbReference type="Pfam" id="PF13358">
    <property type="entry name" value="DDE_3"/>
    <property type="match status" value="1"/>
</dbReference>
<proteinExistence type="predicted"/>
<dbReference type="Gene3D" id="3.30.420.10">
    <property type="entry name" value="Ribonuclease H-like superfamily/Ribonuclease H"/>
    <property type="match status" value="1"/>
</dbReference>
<dbReference type="GO" id="GO:0003676">
    <property type="term" value="F:nucleic acid binding"/>
    <property type="evidence" value="ECO:0007669"/>
    <property type="project" value="InterPro"/>
</dbReference>
<dbReference type="AlphaFoldDB" id="A0A167MKT4"/>
<evidence type="ECO:0000259" key="1">
    <source>
        <dbReference type="Pfam" id="PF13358"/>
    </source>
</evidence>
<dbReference type="Proteomes" id="UP000077315">
    <property type="component" value="Unassembled WGS sequence"/>
</dbReference>
<dbReference type="VEuPathDB" id="FungiDB:PHYBLDRAFT_65734"/>
<evidence type="ECO:0000313" key="2">
    <source>
        <dbReference type="EMBL" id="OAD73136.1"/>
    </source>
</evidence>
<accession>A0A167MKT4</accession>
<dbReference type="GeneID" id="29002426"/>
<dbReference type="EMBL" id="KV440981">
    <property type="protein sequence ID" value="OAD73136.1"/>
    <property type="molecule type" value="Genomic_DNA"/>
</dbReference>
<dbReference type="OrthoDB" id="2289193at2759"/>
<reference evidence="3" key="1">
    <citation type="submission" date="2015-06" db="EMBL/GenBank/DDBJ databases">
        <title>Expansion of signal transduction pathways in fungi by whole-genome duplication.</title>
        <authorList>
            <consortium name="DOE Joint Genome Institute"/>
            <person name="Corrochano L.M."/>
            <person name="Kuo A."/>
            <person name="Marcet-Houben M."/>
            <person name="Polaino S."/>
            <person name="Salamov A."/>
            <person name="Villalobos J.M."/>
            <person name="Alvarez M.I."/>
            <person name="Avalos J."/>
            <person name="Benito E.P."/>
            <person name="Benoit I."/>
            <person name="Burger G."/>
            <person name="Camino L.P."/>
            <person name="Canovas D."/>
            <person name="Cerda-Olmedo E."/>
            <person name="Cheng J.-F."/>
            <person name="Dominguez A."/>
            <person name="Elias M."/>
            <person name="Eslava A.P."/>
            <person name="Glaser F."/>
            <person name="Grimwood J."/>
            <person name="Gutierrez G."/>
            <person name="Heitman J."/>
            <person name="Henrissat B."/>
            <person name="Iturriaga E.A."/>
            <person name="Lang B.F."/>
            <person name="Lavin J.L."/>
            <person name="Lee S."/>
            <person name="Li W."/>
            <person name="Lindquist E."/>
            <person name="Lopez-Garcia S."/>
            <person name="Luque E.M."/>
            <person name="Marcos A.T."/>
            <person name="Martin J."/>
            <person name="McCluskey K."/>
            <person name="Medina H.R."/>
            <person name="Miralles-Duran A."/>
            <person name="Miyazaki A."/>
            <person name="Munoz-Torres E."/>
            <person name="Oguiza J.A."/>
            <person name="Ohm R."/>
            <person name="Olmedo M."/>
            <person name="Orejas M."/>
            <person name="Ortiz-Castellanos L."/>
            <person name="Pisabarro A.G."/>
            <person name="Rodriguez-Romero J."/>
            <person name="Ruiz-Herrera J."/>
            <person name="Ruiz-Vazquez R."/>
            <person name="Sanz C."/>
            <person name="Schackwitz W."/>
            <person name="Schmutz J."/>
            <person name="Shahriari M."/>
            <person name="Shelest E."/>
            <person name="Silva-Franco F."/>
            <person name="Soanes D."/>
            <person name="Syed K."/>
            <person name="Tagua V.G."/>
            <person name="Talbot N.J."/>
            <person name="Thon M."/>
            <person name="De vries R.P."/>
            <person name="Wiebenga A."/>
            <person name="Yadav J.S."/>
            <person name="Braun E.L."/>
            <person name="Baker S."/>
            <person name="Garre V."/>
            <person name="Horwitz B."/>
            <person name="Torres-Martinez S."/>
            <person name="Idnurm A."/>
            <person name="Herrera-Estrella A."/>
            <person name="Gabaldon T."/>
            <person name="Grigoriev I.V."/>
        </authorList>
    </citation>
    <scope>NUCLEOTIDE SEQUENCE [LARGE SCALE GENOMIC DNA]</scope>
    <source>
        <strain evidence="3">NRRL 1555(-)</strain>
    </source>
</reference>
<feature type="domain" description="Tc1-like transposase DDE" evidence="1">
    <location>
        <begin position="106"/>
        <end position="173"/>
    </location>
</feature>
<evidence type="ECO:0000313" key="3">
    <source>
        <dbReference type="Proteomes" id="UP000077315"/>
    </source>
</evidence>
<sequence length="192" mass="22789">MESLEKDEDLPHRKKVSSVGSLSKLYNEYKEFLNGMVHEKPGIVLEEMTEQLNTQFMDLEIEKSALHEFLTDKCHFFLRRRNSPAKIEYRYNWVKQGQETDMCYAMDKHKEFKGHYLIIDNALSTKSKDIQLYIEGRGYRCAYLRLYSLELNPIEEFWPVVKSKLKRVALLDEEALSNRIYDALRKVIIIDL</sequence>
<gene>
    <name evidence="2" type="ORF">PHYBLDRAFT_65734</name>
</gene>
<protein>
    <recommendedName>
        <fullName evidence="1">Tc1-like transposase DDE domain-containing protein</fullName>
    </recommendedName>
</protein>
<name>A0A167MKT4_PHYB8</name>
<keyword evidence="3" id="KW-1185">Reference proteome</keyword>
<dbReference type="InterPro" id="IPR036397">
    <property type="entry name" value="RNaseH_sf"/>
</dbReference>
<dbReference type="RefSeq" id="XP_018291176.1">
    <property type="nucleotide sequence ID" value="XM_018441520.1"/>
</dbReference>
<dbReference type="InterPro" id="IPR038717">
    <property type="entry name" value="Tc1-like_DDE_dom"/>
</dbReference>
<organism evidence="2 3">
    <name type="scientific">Phycomyces blakesleeanus (strain ATCC 8743b / DSM 1359 / FGSC 10004 / NBRC 33097 / NRRL 1555)</name>
    <dbReference type="NCBI Taxonomy" id="763407"/>
    <lineage>
        <taxon>Eukaryota</taxon>
        <taxon>Fungi</taxon>
        <taxon>Fungi incertae sedis</taxon>
        <taxon>Mucoromycota</taxon>
        <taxon>Mucoromycotina</taxon>
        <taxon>Mucoromycetes</taxon>
        <taxon>Mucorales</taxon>
        <taxon>Phycomycetaceae</taxon>
        <taxon>Phycomyces</taxon>
    </lineage>
</organism>